<dbReference type="Proteomes" id="UP000614811">
    <property type="component" value="Unassembled WGS sequence"/>
</dbReference>
<name>A0A918S0S8_9GAMM</name>
<evidence type="ECO:0000313" key="3">
    <source>
        <dbReference type="Proteomes" id="UP000614811"/>
    </source>
</evidence>
<accession>A0A918S0S8</accession>
<organism evidence="2 3">
    <name type="scientific">Arenicella chitinivorans</name>
    <dbReference type="NCBI Taxonomy" id="1329800"/>
    <lineage>
        <taxon>Bacteria</taxon>
        <taxon>Pseudomonadati</taxon>
        <taxon>Pseudomonadota</taxon>
        <taxon>Gammaproteobacteria</taxon>
        <taxon>Arenicellales</taxon>
        <taxon>Arenicellaceae</taxon>
        <taxon>Arenicella</taxon>
    </lineage>
</organism>
<gene>
    <name evidence="2" type="ORF">GCM10008090_29560</name>
</gene>
<comment type="caution">
    <text evidence="2">The sequence shown here is derived from an EMBL/GenBank/DDBJ whole genome shotgun (WGS) entry which is preliminary data.</text>
</comment>
<dbReference type="AlphaFoldDB" id="A0A918S0S8"/>
<proteinExistence type="predicted"/>
<dbReference type="EMBL" id="BMXA01000006">
    <property type="protein sequence ID" value="GHA17923.1"/>
    <property type="molecule type" value="Genomic_DNA"/>
</dbReference>
<evidence type="ECO:0000256" key="1">
    <source>
        <dbReference type="SAM" id="SignalP"/>
    </source>
</evidence>
<reference evidence="2" key="1">
    <citation type="journal article" date="2014" name="Int. J. Syst. Evol. Microbiol.">
        <title>Complete genome sequence of Corynebacterium casei LMG S-19264T (=DSM 44701T), isolated from a smear-ripened cheese.</title>
        <authorList>
            <consortium name="US DOE Joint Genome Institute (JGI-PGF)"/>
            <person name="Walter F."/>
            <person name="Albersmeier A."/>
            <person name="Kalinowski J."/>
            <person name="Ruckert C."/>
        </authorList>
    </citation>
    <scope>NUCLEOTIDE SEQUENCE</scope>
    <source>
        <strain evidence="2">KCTC 12711</strain>
    </source>
</reference>
<feature type="signal peptide" evidence="1">
    <location>
        <begin position="1"/>
        <end position="24"/>
    </location>
</feature>
<keyword evidence="3" id="KW-1185">Reference proteome</keyword>
<reference evidence="2" key="2">
    <citation type="submission" date="2020-09" db="EMBL/GenBank/DDBJ databases">
        <authorList>
            <person name="Sun Q."/>
            <person name="Kim S."/>
        </authorList>
    </citation>
    <scope>NUCLEOTIDE SEQUENCE</scope>
    <source>
        <strain evidence="2">KCTC 12711</strain>
    </source>
</reference>
<protein>
    <submittedName>
        <fullName evidence="2">Uncharacterized protein</fullName>
    </submittedName>
</protein>
<sequence>MNRSIKLIAIAAVLFSVSAGQGLADDQSKRTNPAAKVSELKKQVNRANTKHKLRKTKQVKGKQKRELVKRYKSLNKRLMSAGDTVPATGYIVRYARLNDDLNAFANGPGGAEGGIASCMGACDDEYPGVGGGAGVNRAACKIGCLVHGGDDS</sequence>
<feature type="chain" id="PRO_5037617363" evidence="1">
    <location>
        <begin position="25"/>
        <end position="152"/>
    </location>
</feature>
<keyword evidence="1" id="KW-0732">Signal</keyword>
<dbReference type="RefSeq" id="WP_189402479.1">
    <property type="nucleotide sequence ID" value="NZ_BMXA01000006.1"/>
</dbReference>
<evidence type="ECO:0000313" key="2">
    <source>
        <dbReference type="EMBL" id="GHA17923.1"/>
    </source>
</evidence>